<evidence type="ECO:0000256" key="5">
    <source>
        <dbReference type="ARBA" id="ARBA00023242"/>
    </source>
</evidence>
<dbReference type="PROSITE" id="PS00036">
    <property type="entry name" value="BZIP_BASIC"/>
    <property type="match status" value="1"/>
</dbReference>
<dbReference type="GO" id="GO:0046982">
    <property type="term" value="F:protein heterodimerization activity"/>
    <property type="evidence" value="ECO:0007669"/>
    <property type="project" value="UniProtKB-ARBA"/>
</dbReference>
<dbReference type="PANTHER" id="PTHR45764">
    <property type="entry name" value="BZIP TRANSCRIPTION FACTOR 44"/>
    <property type="match status" value="1"/>
</dbReference>
<dbReference type="InterPro" id="IPR004827">
    <property type="entry name" value="bZIP"/>
</dbReference>
<dbReference type="Pfam" id="PF00170">
    <property type="entry name" value="bZIP_1"/>
    <property type="match status" value="1"/>
</dbReference>
<name>A0A251TV25_HELAN</name>
<evidence type="ECO:0000313" key="9">
    <source>
        <dbReference type="EMBL" id="OTG14975.1"/>
    </source>
</evidence>
<feature type="region of interest" description="Disordered" evidence="6">
    <location>
        <begin position="29"/>
        <end position="89"/>
    </location>
</feature>
<dbReference type="Gene3D" id="1.20.5.170">
    <property type="match status" value="1"/>
</dbReference>
<evidence type="ECO:0000256" key="6">
    <source>
        <dbReference type="SAM" id="MobiDB-lite"/>
    </source>
</evidence>
<protein>
    <submittedName>
        <fullName evidence="9">Putative basic-leucine zipper domain-containing protein</fullName>
    </submittedName>
    <submittedName>
        <fullName evidence="8">Transcription factor bZIP family</fullName>
    </submittedName>
</protein>
<feature type="compositionally biased region" description="Low complexity" evidence="6">
    <location>
        <begin position="37"/>
        <end position="52"/>
    </location>
</feature>
<reference evidence="9" key="2">
    <citation type="submission" date="2017-02" db="EMBL/GenBank/DDBJ databases">
        <title>Sunflower complete genome.</title>
        <authorList>
            <person name="Langlade N."/>
            <person name="Munos S."/>
        </authorList>
    </citation>
    <scope>NUCLEOTIDE SEQUENCE [LARGE SCALE GENOMIC DNA]</scope>
    <source>
        <tissue evidence="9">Leaves</tissue>
    </source>
</reference>
<dbReference type="GO" id="GO:0003700">
    <property type="term" value="F:DNA-binding transcription factor activity"/>
    <property type="evidence" value="ECO:0000318"/>
    <property type="project" value="GO_Central"/>
</dbReference>
<accession>A0A251TV25</accession>
<evidence type="ECO:0000256" key="2">
    <source>
        <dbReference type="ARBA" id="ARBA00023015"/>
    </source>
</evidence>
<proteinExistence type="predicted"/>
<dbReference type="GO" id="GO:0000976">
    <property type="term" value="F:transcription cis-regulatory region binding"/>
    <property type="evidence" value="ECO:0000318"/>
    <property type="project" value="GO_Central"/>
</dbReference>
<dbReference type="FunFam" id="1.20.5.170:FF:000020">
    <property type="entry name" value="BZIP transcription factor"/>
    <property type="match status" value="1"/>
</dbReference>
<evidence type="ECO:0000256" key="4">
    <source>
        <dbReference type="ARBA" id="ARBA00023163"/>
    </source>
</evidence>
<evidence type="ECO:0000313" key="8">
    <source>
        <dbReference type="EMBL" id="KAF5791547.1"/>
    </source>
</evidence>
<sequence length="174" mass="20220">MSNSSFLSADDHLSFNDFLDNILVDFPPQSPVMLSPGSDNSTKNTNSSSSGSEDGEPHKWTVNDIEDQRRKRLISNRESAKRSRKRKQKHLENLTNQVTRYETGNQELVKRLRFVNHNGHMIRRENQRLRVESVRLQQRLYGLQQLLTNRPELQHSLLPSAWPCNNNVYVPIIN</sequence>
<dbReference type="EMBL" id="CM007898">
    <property type="protein sequence ID" value="OTG14975.1"/>
    <property type="molecule type" value="Genomic_DNA"/>
</dbReference>
<dbReference type="Gramene" id="mRNA:HanXRQr2_Chr09g0396001">
    <property type="protein sequence ID" value="CDS:HanXRQr2_Chr09g0396001.1"/>
    <property type="gene ID" value="HanXRQr2_Chr09g0396001"/>
</dbReference>
<dbReference type="InParanoid" id="A0A251TV25"/>
<dbReference type="OrthoDB" id="551672at2759"/>
<dbReference type="PANTHER" id="PTHR45764:SF21">
    <property type="entry name" value="OS03G0770000 PROTEIN"/>
    <property type="match status" value="1"/>
</dbReference>
<dbReference type="InterPro" id="IPR045314">
    <property type="entry name" value="bZIP_plant_GBF1"/>
</dbReference>
<comment type="subcellular location">
    <subcellularLocation>
        <location evidence="1">Nucleus</location>
    </subcellularLocation>
</comment>
<evidence type="ECO:0000256" key="1">
    <source>
        <dbReference type="ARBA" id="ARBA00004123"/>
    </source>
</evidence>
<evidence type="ECO:0000313" key="10">
    <source>
        <dbReference type="Proteomes" id="UP000215914"/>
    </source>
</evidence>
<reference evidence="8 10" key="1">
    <citation type="journal article" date="2017" name="Nature">
        <title>The sunflower genome provides insights into oil metabolism, flowering and Asterid evolution.</title>
        <authorList>
            <person name="Badouin H."/>
            <person name="Gouzy J."/>
            <person name="Grassa C.J."/>
            <person name="Murat F."/>
            <person name="Staton S.E."/>
            <person name="Cottret L."/>
            <person name="Lelandais-Briere C."/>
            <person name="Owens G.L."/>
            <person name="Carrere S."/>
            <person name="Mayjonade B."/>
            <person name="Legrand L."/>
            <person name="Gill N."/>
            <person name="Kane N.C."/>
            <person name="Bowers J.E."/>
            <person name="Hubner S."/>
            <person name="Bellec A."/>
            <person name="Berard A."/>
            <person name="Berges H."/>
            <person name="Blanchet N."/>
            <person name="Boniface M.C."/>
            <person name="Brunel D."/>
            <person name="Catrice O."/>
            <person name="Chaidir N."/>
            <person name="Claudel C."/>
            <person name="Donnadieu C."/>
            <person name="Faraut T."/>
            <person name="Fievet G."/>
            <person name="Helmstetter N."/>
            <person name="King M."/>
            <person name="Knapp S.J."/>
            <person name="Lai Z."/>
            <person name="Le Paslier M.C."/>
            <person name="Lippi Y."/>
            <person name="Lorenzon L."/>
            <person name="Mandel J.R."/>
            <person name="Marage G."/>
            <person name="Marchand G."/>
            <person name="Marquand E."/>
            <person name="Bret-Mestries E."/>
            <person name="Morien E."/>
            <person name="Nambeesan S."/>
            <person name="Nguyen T."/>
            <person name="Pegot-Espagnet P."/>
            <person name="Pouilly N."/>
            <person name="Raftis F."/>
            <person name="Sallet E."/>
            <person name="Schiex T."/>
            <person name="Thomas J."/>
            <person name="Vandecasteele C."/>
            <person name="Vares D."/>
            <person name="Vear F."/>
            <person name="Vautrin S."/>
            <person name="Crespi M."/>
            <person name="Mangin B."/>
            <person name="Burke J.M."/>
            <person name="Salse J."/>
            <person name="Munos S."/>
            <person name="Vincourt P."/>
            <person name="Rieseberg L.H."/>
            <person name="Langlade N.B."/>
        </authorList>
    </citation>
    <scope>NUCLEOTIDE SEQUENCE [LARGE SCALE GENOMIC DNA]</scope>
    <source>
        <strain evidence="10">cv. SF193</strain>
        <tissue evidence="8">Leaves</tissue>
    </source>
</reference>
<keyword evidence="2" id="KW-0805">Transcription regulation</keyword>
<keyword evidence="4" id="KW-0804">Transcription</keyword>
<organism evidence="9 10">
    <name type="scientific">Helianthus annuus</name>
    <name type="common">Common sunflower</name>
    <dbReference type="NCBI Taxonomy" id="4232"/>
    <lineage>
        <taxon>Eukaryota</taxon>
        <taxon>Viridiplantae</taxon>
        <taxon>Streptophyta</taxon>
        <taxon>Embryophyta</taxon>
        <taxon>Tracheophyta</taxon>
        <taxon>Spermatophyta</taxon>
        <taxon>Magnoliopsida</taxon>
        <taxon>eudicotyledons</taxon>
        <taxon>Gunneridae</taxon>
        <taxon>Pentapetalae</taxon>
        <taxon>asterids</taxon>
        <taxon>campanulids</taxon>
        <taxon>Asterales</taxon>
        <taxon>Asteraceae</taxon>
        <taxon>Asteroideae</taxon>
        <taxon>Heliantheae alliance</taxon>
        <taxon>Heliantheae</taxon>
        <taxon>Helianthus</taxon>
    </lineage>
</organism>
<dbReference type="PROSITE" id="PS50217">
    <property type="entry name" value="BZIP"/>
    <property type="match status" value="1"/>
</dbReference>
<dbReference type="SMART" id="SM00338">
    <property type="entry name" value="BRLZ"/>
    <property type="match status" value="1"/>
</dbReference>
<gene>
    <name evidence="9" type="ORF">HannXRQ_Chr09g0255311</name>
    <name evidence="8" type="ORF">HanXRQr2_Chr09g0396001</name>
</gene>
<keyword evidence="5" id="KW-0539">Nucleus</keyword>
<feature type="compositionally biased region" description="Basic and acidic residues" evidence="6">
    <location>
        <begin position="55"/>
        <end position="69"/>
    </location>
</feature>
<dbReference type="OMA" id="SDHNHCL"/>
<evidence type="ECO:0000259" key="7">
    <source>
        <dbReference type="PROSITE" id="PS50217"/>
    </source>
</evidence>
<dbReference type="Proteomes" id="UP000215914">
    <property type="component" value="Chromosome 9"/>
</dbReference>
<dbReference type="GO" id="GO:0045893">
    <property type="term" value="P:positive regulation of DNA-templated transcription"/>
    <property type="evidence" value="ECO:0000318"/>
    <property type="project" value="GO_Central"/>
</dbReference>
<dbReference type="InterPro" id="IPR046347">
    <property type="entry name" value="bZIP_sf"/>
</dbReference>
<evidence type="ECO:0000256" key="3">
    <source>
        <dbReference type="ARBA" id="ARBA00023125"/>
    </source>
</evidence>
<keyword evidence="10" id="KW-1185">Reference proteome</keyword>
<dbReference type="GO" id="GO:0005634">
    <property type="term" value="C:nucleus"/>
    <property type="evidence" value="ECO:0000318"/>
    <property type="project" value="GO_Central"/>
</dbReference>
<dbReference type="CDD" id="cd14702">
    <property type="entry name" value="bZIP_plant_GBF1"/>
    <property type="match status" value="1"/>
</dbReference>
<keyword evidence="3" id="KW-0238">DNA-binding</keyword>
<dbReference type="EMBL" id="MNCJ02000324">
    <property type="protein sequence ID" value="KAF5791547.1"/>
    <property type="molecule type" value="Genomic_DNA"/>
</dbReference>
<feature type="domain" description="BZIP" evidence="7">
    <location>
        <begin position="66"/>
        <end position="129"/>
    </location>
</feature>
<dbReference type="AlphaFoldDB" id="A0A251TV25"/>
<reference evidence="8" key="3">
    <citation type="submission" date="2020-06" db="EMBL/GenBank/DDBJ databases">
        <title>Helianthus annuus Genome sequencing and assembly Release 2.</title>
        <authorList>
            <person name="Gouzy J."/>
            <person name="Langlade N."/>
            <person name="Munos S."/>
        </authorList>
    </citation>
    <scope>NUCLEOTIDE SEQUENCE</scope>
    <source>
        <tissue evidence="8">Leaves</tissue>
    </source>
</reference>
<dbReference type="SUPFAM" id="SSF57959">
    <property type="entry name" value="Leucine zipper domain"/>
    <property type="match status" value="1"/>
</dbReference>